<comment type="caution">
    <text evidence="9">The sequence shown here is derived from an EMBL/GenBank/DDBJ whole genome shotgun (WGS) entry which is preliminary data.</text>
</comment>
<keyword evidence="10" id="KW-1185">Reference proteome</keyword>
<name>A0AAN9VJW9_9ORTH</name>
<gene>
    <name evidence="9" type="ORF">R5R35_003934</name>
</gene>
<evidence type="ECO:0000313" key="10">
    <source>
        <dbReference type="Proteomes" id="UP001378592"/>
    </source>
</evidence>
<keyword evidence="3 8" id="KW-0812">Transmembrane</keyword>
<keyword evidence="5 8" id="KW-0472">Membrane</keyword>
<dbReference type="GO" id="GO:0005886">
    <property type="term" value="C:plasma membrane"/>
    <property type="evidence" value="ECO:0007669"/>
    <property type="project" value="UniProtKB-SubCell"/>
</dbReference>
<dbReference type="Proteomes" id="UP001378592">
    <property type="component" value="Unassembled WGS sequence"/>
</dbReference>
<keyword evidence="2" id="KW-1003">Cell membrane</keyword>
<feature type="transmembrane region" description="Helical" evidence="8">
    <location>
        <begin position="647"/>
        <end position="667"/>
    </location>
</feature>
<evidence type="ECO:0000256" key="4">
    <source>
        <dbReference type="ARBA" id="ARBA00022989"/>
    </source>
</evidence>
<proteinExistence type="predicted"/>
<evidence type="ECO:0008006" key="11">
    <source>
        <dbReference type="Google" id="ProtNLM"/>
    </source>
</evidence>
<evidence type="ECO:0000256" key="5">
    <source>
        <dbReference type="ARBA" id="ARBA00023136"/>
    </source>
</evidence>
<dbReference type="Gene3D" id="1.10.287.70">
    <property type="match status" value="1"/>
</dbReference>
<evidence type="ECO:0000256" key="2">
    <source>
        <dbReference type="ARBA" id="ARBA00022475"/>
    </source>
</evidence>
<accession>A0AAN9VJW9</accession>
<dbReference type="PANTHER" id="PTHR42643:SF24">
    <property type="entry name" value="IONOTROPIC RECEPTOR 60A"/>
    <property type="match status" value="1"/>
</dbReference>
<evidence type="ECO:0000256" key="3">
    <source>
        <dbReference type="ARBA" id="ARBA00022692"/>
    </source>
</evidence>
<dbReference type="EMBL" id="JAZDUA010000183">
    <property type="protein sequence ID" value="KAK7865223.1"/>
    <property type="molecule type" value="Genomic_DNA"/>
</dbReference>
<organism evidence="9 10">
    <name type="scientific">Gryllus longicercus</name>
    <dbReference type="NCBI Taxonomy" id="2509291"/>
    <lineage>
        <taxon>Eukaryota</taxon>
        <taxon>Metazoa</taxon>
        <taxon>Ecdysozoa</taxon>
        <taxon>Arthropoda</taxon>
        <taxon>Hexapoda</taxon>
        <taxon>Insecta</taxon>
        <taxon>Pterygota</taxon>
        <taxon>Neoptera</taxon>
        <taxon>Polyneoptera</taxon>
        <taxon>Orthoptera</taxon>
        <taxon>Ensifera</taxon>
        <taxon>Gryllidea</taxon>
        <taxon>Grylloidea</taxon>
        <taxon>Gryllidae</taxon>
        <taxon>Gryllinae</taxon>
        <taxon>Gryllus</taxon>
    </lineage>
</organism>
<evidence type="ECO:0000256" key="7">
    <source>
        <dbReference type="ARBA" id="ARBA00023180"/>
    </source>
</evidence>
<dbReference type="SUPFAM" id="SSF53850">
    <property type="entry name" value="Periplasmic binding protein-like II"/>
    <property type="match status" value="1"/>
</dbReference>
<protein>
    <recommendedName>
        <fullName evidence="11">Ionotropic receptor</fullName>
    </recommendedName>
</protein>
<evidence type="ECO:0000256" key="8">
    <source>
        <dbReference type="SAM" id="Phobius"/>
    </source>
</evidence>
<evidence type="ECO:0000256" key="6">
    <source>
        <dbReference type="ARBA" id="ARBA00023170"/>
    </source>
</evidence>
<evidence type="ECO:0000313" key="9">
    <source>
        <dbReference type="EMBL" id="KAK7865223.1"/>
    </source>
</evidence>
<sequence>MYSIIMFVAQYVLSMAIITFFNIKALQTGNSYVHLTRYWFAFKFFYNTSANQIDYNRKCSQEVAKSADQAFVMVDGDNLGKNEVMVKDIIDVLLPALAADGRVPELGAHAALLLAAPPRPALAEQRRLLRLQRLLHARGLRAAAGGAAAWQRLRSQANSPRPAALLPAGAAGARLLRQLQPSPCACAMVLALARGATRRLLARAPLRFDSALLLAQWRVGGRGSGVEVRLAEAWRAGAGRPLELRPLGAWWPGGDVRPPPAPPTRRLRSRVDLRGVTFRAVSGFFRFERIGTLSQLHFAADLFEEIWCSMEEYYNFTTIWISRNYTEFGIKLSNGSWGDVIGALMDGVSDVGIGDVSFTRLRKEVVDFLDPVYNPRIGVYVRRRGRAPLRWASFLVPFRPRLWEAAMGAAALLALALASALRAAPPAPAGRVAPRDAWLFVAAAFCQQGQPAPRAWSGRVLCVCAHLVALVLAAAHSGALISALSAGGELFLFHSLPEALDDPRTQFFVSHNAGSFDFLGITRHPDWRRVGNRLRLLEVSAPPWNDSSLFGQLCSKDHALLVEGSDYLTLLDRILPCELVELPFLHLKNEISIILTKDNVYTGILSYFVRRMRRVGVMERQVRRHWPRARPPPPDQLSQPAVRLGDLAPLFAVLAAGALLSLLLLVAERCRPPTRALNSQPRSRSRFRFR</sequence>
<dbReference type="Gene3D" id="3.40.190.10">
    <property type="entry name" value="Periplasmic binding protein-like II"/>
    <property type="match status" value="1"/>
</dbReference>
<dbReference type="InterPro" id="IPR052192">
    <property type="entry name" value="Insect_Ionotropic_Sensory_Rcpt"/>
</dbReference>
<comment type="subcellular location">
    <subcellularLocation>
        <location evidence="1">Cell membrane</location>
        <topology evidence="1">Multi-pass membrane protein</topology>
    </subcellularLocation>
</comment>
<reference evidence="9 10" key="1">
    <citation type="submission" date="2024-03" db="EMBL/GenBank/DDBJ databases">
        <title>The genome assembly and annotation of the cricket Gryllus longicercus Weissman &amp; Gray.</title>
        <authorList>
            <person name="Szrajer S."/>
            <person name="Gray D."/>
            <person name="Ylla G."/>
        </authorList>
    </citation>
    <scope>NUCLEOTIDE SEQUENCE [LARGE SCALE GENOMIC DNA]</scope>
    <source>
        <strain evidence="9">DAG 2021-001</strain>
        <tissue evidence="9">Whole body minus gut</tissue>
    </source>
</reference>
<evidence type="ECO:0000256" key="1">
    <source>
        <dbReference type="ARBA" id="ARBA00004651"/>
    </source>
</evidence>
<dbReference type="PANTHER" id="PTHR42643">
    <property type="entry name" value="IONOTROPIC RECEPTOR 20A-RELATED"/>
    <property type="match status" value="1"/>
</dbReference>
<keyword evidence="4 8" id="KW-1133">Transmembrane helix</keyword>
<keyword evidence="6" id="KW-0675">Receptor</keyword>
<keyword evidence="7" id="KW-0325">Glycoprotein</keyword>
<dbReference type="AlphaFoldDB" id="A0AAN9VJW9"/>